<dbReference type="GO" id="GO:0045087">
    <property type="term" value="P:innate immune response"/>
    <property type="evidence" value="ECO:0007669"/>
    <property type="project" value="UniProtKB-KW"/>
</dbReference>
<dbReference type="Pfam" id="PF00622">
    <property type="entry name" value="SPRY"/>
    <property type="match status" value="1"/>
</dbReference>
<evidence type="ECO:0000256" key="5">
    <source>
        <dbReference type="ARBA" id="ARBA00022859"/>
    </source>
</evidence>
<feature type="domain" description="RING-type" evidence="8">
    <location>
        <begin position="10"/>
        <end position="55"/>
    </location>
</feature>
<keyword evidence="5" id="KW-0391">Immunity</keyword>
<accession>A0ABD0W595</accession>
<sequence>MSSLEEELTCSVCRDVFSQALPLPCGHSFCPACVRDSWGHREAGVRGRFTCEQCQEEHGVVACDCCPRVEDEGQEGSAAAVKTCLRCEVSLCAMHLQPHLERAAFKTHLLVEPLGDLSHRRCPAHQEMYRYYCADERLYVCSDCLLDGGHAQHRVKGLKMVEEDLKVILQSLLQKAGEKLNEGERILQENQITDRTMTDLSLADDIQVERMGAVLQHQVESLVKDLRESARRERQKAIEHLQNNCSRLREDLSQTQDIHYYLASLLEETDPFLLIWAFQSDDSRLLADLNGPLFTPEPFSLDMKFIVKDIESKYREFITEMLRCLTKLKRDLMTSPLTLDTNSSHPLLSICDGLQSVMRVKHRLPCADHPDRFDHWAQVLTTQAFSSGTHYWELEAEGFWDIALSYRSIGRKGKEGTAFGNNKVSWSLTQQHDRKLAAWHNCKKTRISKRMSGNRVGVALDYGAGTITFSEVGSSSTLSHLHTFTASFSQPVCLGFGLYKAELHSRVTIARM</sequence>
<evidence type="ECO:0000256" key="4">
    <source>
        <dbReference type="ARBA" id="ARBA00022833"/>
    </source>
</evidence>
<keyword evidence="12" id="KW-1185">Reference proteome</keyword>
<dbReference type="InterPro" id="IPR006574">
    <property type="entry name" value="PRY"/>
</dbReference>
<dbReference type="Gene3D" id="3.30.160.60">
    <property type="entry name" value="Classic Zinc Finger"/>
    <property type="match status" value="1"/>
</dbReference>
<comment type="caution">
    <text evidence="11">The sequence shown here is derived from an EMBL/GenBank/DDBJ whole genome shotgun (WGS) entry which is preliminary data.</text>
</comment>
<evidence type="ECO:0000256" key="7">
    <source>
        <dbReference type="SAM" id="Coils"/>
    </source>
</evidence>
<dbReference type="Pfam" id="PF13765">
    <property type="entry name" value="PRY"/>
    <property type="match status" value="1"/>
</dbReference>
<dbReference type="PRINTS" id="PR01407">
    <property type="entry name" value="BUTYPHLNCDUF"/>
</dbReference>
<dbReference type="PROSITE" id="PS50188">
    <property type="entry name" value="B302_SPRY"/>
    <property type="match status" value="1"/>
</dbReference>
<keyword evidence="4" id="KW-0862">Zinc</keyword>
<evidence type="ECO:0000256" key="6">
    <source>
        <dbReference type="PROSITE-ProRule" id="PRU00024"/>
    </source>
</evidence>
<dbReference type="InterPro" id="IPR027370">
    <property type="entry name" value="Znf-RING_euk"/>
</dbReference>
<evidence type="ECO:0000256" key="2">
    <source>
        <dbReference type="ARBA" id="ARBA00022723"/>
    </source>
</evidence>
<dbReference type="InterPro" id="IPR013083">
    <property type="entry name" value="Znf_RING/FYVE/PHD"/>
</dbReference>
<dbReference type="InterPro" id="IPR003879">
    <property type="entry name" value="Butyrophylin_SPRY"/>
</dbReference>
<dbReference type="GO" id="GO:0008270">
    <property type="term" value="F:zinc ion binding"/>
    <property type="evidence" value="ECO:0007669"/>
    <property type="project" value="UniProtKB-KW"/>
</dbReference>
<dbReference type="PROSITE" id="PS50119">
    <property type="entry name" value="ZF_BBOX"/>
    <property type="match status" value="1"/>
</dbReference>
<dbReference type="SMART" id="SM00449">
    <property type="entry name" value="SPRY"/>
    <property type="match status" value="1"/>
</dbReference>
<name>A0ABD0W595_UMBPY</name>
<feature type="domain" description="B30.2/SPRY" evidence="10">
    <location>
        <begin position="317"/>
        <end position="512"/>
    </location>
</feature>
<dbReference type="PROSITE" id="PS00518">
    <property type="entry name" value="ZF_RING_1"/>
    <property type="match status" value="1"/>
</dbReference>
<dbReference type="InterPro" id="IPR000315">
    <property type="entry name" value="Znf_B-box"/>
</dbReference>
<dbReference type="InterPro" id="IPR013320">
    <property type="entry name" value="ConA-like_dom_sf"/>
</dbReference>
<keyword evidence="7" id="KW-0175">Coiled coil</keyword>
<evidence type="ECO:0000259" key="9">
    <source>
        <dbReference type="PROSITE" id="PS50119"/>
    </source>
</evidence>
<dbReference type="SUPFAM" id="SSF57845">
    <property type="entry name" value="B-box zinc-binding domain"/>
    <property type="match status" value="1"/>
</dbReference>
<reference evidence="11 12" key="1">
    <citation type="submission" date="2024-06" db="EMBL/GenBank/DDBJ databases">
        <authorList>
            <person name="Pan Q."/>
            <person name="Wen M."/>
            <person name="Jouanno E."/>
            <person name="Zahm M."/>
            <person name="Klopp C."/>
            <person name="Cabau C."/>
            <person name="Louis A."/>
            <person name="Berthelot C."/>
            <person name="Parey E."/>
            <person name="Roest Crollius H."/>
            <person name="Montfort J."/>
            <person name="Robinson-Rechavi M."/>
            <person name="Bouchez O."/>
            <person name="Lampietro C."/>
            <person name="Lopez Roques C."/>
            <person name="Donnadieu C."/>
            <person name="Postlethwait J."/>
            <person name="Bobe J."/>
            <person name="Verreycken H."/>
            <person name="Guiguen Y."/>
        </authorList>
    </citation>
    <scope>NUCLEOTIDE SEQUENCE [LARGE SCALE GENOMIC DNA]</scope>
    <source>
        <strain evidence="11">Up_M1</strain>
        <tissue evidence="11">Testis</tissue>
    </source>
</reference>
<keyword evidence="3 6" id="KW-0863">Zinc-finger</keyword>
<dbReference type="SMART" id="SM00184">
    <property type="entry name" value="RING"/>
    <property type="match status" value="1"/>
</dbReference>
<dbReference type="SMART" id="SM00589">
    <property type="entry name" value="PRY"/>
    <property type="match status" value="1"/>
</dbReference>
<dbReference type="AlphaFoldDB" id="A0ABD0W595"/>
<keyword evidence="2" id="KW-0479">Metal-binding</keyword>
<dbReference type="InterPro" id="IPR001841">
    <property type="entry name" value="Znf_RING"/>
</dbReference>
<dbReference type="PANTHER" id="PTHR25465">
    <property type="entry name" value="B-BOX DOMAIN CONTAINING"/>
    <property type="match status" value="1"/>
</dbReference>
<dbReference type="Gene3D" id="3.30.40.10">
    <property type="entry name" value="Zinc/RING finger domain, C3HC4 (zinc finger)"/>
    <property type="match status" value="1"/>
</dbReference>
<dbReference type="InterPro" id="IPR043136">
    <property type="entry name" value="B30.2/SPRY_sf"/>
</dbReference>
<dbReference type="InterPro" id="IPR051051">
    <property type="entry name" value="E3_ubiq-ligase_TRIM/RNF"/>
</dbReference>
<dbReference type="Pfam" id="PF13445">
    <property type="entry name" value="zf-RING_UBOX"/>
    <property type="match status" value="1"/>
</dbReference>
<dbReference type="InterPro" id="IPR003877">
    <property type="entry name" value="SPRY_dom"/>
</dbReference>
<dbReference type="GO" id="GO:0005737">
    <property type="term" value="C:cytoplasm"/>
    <property type="evidence" value="ECO:0007669"/>
    <property type="project" value="UniProtKB-ARBA"/>
</dbReference>
<dbReference type="Pfam" id="PF00643">
    <property type="entry name" value="zf-B_box"/>
    <property type="match status" value="1"/>
</dbReference>
<protein>
    <submittedName>
        <fullName evidence="11">Uncharacterized protein</fullName>
    </submittedName>
</protein>
<evidence type="ECO:0000256" key="1">
    <source>
        <dbReference type="ARBA" id="ARBA00022588"/>
    </source>
</evidence>
<keyword evidence="1" id="KW-0399">Innate immunity</keyword>
<evidence type="ECO:0000259" key="10">
    <source>
        <dbReference type="PROSITE" id="PS50188"/>
    </source>
</evidence>
<proteinExistence type="predicted"/>
<dbReference type="Proteomes" id="UP001557470">
    <property type="component" value="Unassembled WGS sequence"/>
</dbReference>
<feature type="domain" description="B box-type" evidence="9">
    <location>
        <begin position="117"/>
        <end position="158"/>
    </location>
</feature>
<dbReference type="SUPFAM" id="SSF57850">
    <property type="entry name" value="RING/U-box"/>
    <property type="match status" value="1"/>
</dbReference>
<dbReference type="PANTHER" id="PTHR25465:SF73">
    <property type="entry name" value="E3 UBIQUITIN_ISG15 LIGASE TRIM25 ISOFORM X1"/>
    <property type="match status" value="1"/>
</dbReference>
<dbReference type="PROSITE" id="PS50089">
    <property type="entry name" value="ZF_RING_2"/>
    <property type="match status" value="1"/>
</dbReference>
<dbReference type="InterPro" id="IPR001870">
    <property type="entry name" value="B30.2/SPRY"/>
</dbReference>
<evidence type="ECO:0000313" key="11">
    <source>
        <dbReference type="EMBL" id="KAL0966324.1"/>
    </source>
</evidence>
<evidence type="ECO:0000313" key="12">
    <source>
        <dbReference type="Proteomes" id="UP001557470"/>
    </source>
</evidence>
<gene>
    <name evidence="11" type="ORF">UPYG_G00293900</name>
</gene>
<dbReference type="Gene3D" id="2.60.120.920">
    <property type="match status" value="1"/>
</dbReference>
<evidence type="ECO:0000256" key="3">
    <source>
        <dbReference type="ARBA" id="ARBA00022771"/>
    </source>
</evidence>
<feature type="coiled-coil region" evidence="7">
    <location>
        <begin position="231"/>
        <end position="258"/>
    </location>
</feature>
<dbReference type="EMBL" id="JAGEUA010000009">
    <property type="protein sequence ID" value="KAL0966324.1"/>
    <property type="molecule type" value="Genomic_DNA"/>
</dbReference>
<dbReference type="InterPro" id="IPR017907">
    <property type="entry name" value="Znf_RING_CS"/>
</dbReference>
<dbReference type="CDD" id="cd19802">
    <property type="entry name" value="Bbox1_TRIM8-like"/>
    <property type="match status" value="1"/>
</dbReference>
<evidence type="ECO:0000259" key="8">
    <source>
        <dbReference type="PROSITE" id="PS50089"/>
    </source>
</evidence>
<organism evidence="11 12">
    <name type="scientific">Umbra pygmaea</name>
    <name type="common">Eastern mudminnow</name>
    <dbReference type="NCBI Taxonomy" id="75934"/>
    <lineage>
        <taxon>Eukaryota</taxon>
        <taxon>Metazoa</taxon>
        <taxon>Chordata</taxon>
        <taxon>Craniata</taxon>
        <taxon>Vertebrata</taxon>
        <taxon>Euteleostomi</taxon>
        <taxon>Actinopterygii</taxon>
        <taxon>Neopterygii</taxon>
        <taxon>Teleostei</taxon>
        <taxon>Protacanthopterygii</taxon>
        <taxon>Esociformes</taxon>
        <taxon>Umbridae</taxon>
        <taxon>Umbra</taxon>
    </lineage>
</organism>
<dbReference type="SUPFAM" id="SSF49899">
    <property type="entry name" value="Concanavalin A-like lectins/glucanases"/>
    <property type="match status" value="1"/>
</dbReference>